<gene>
    <name evidence="2" type="ORF">ACFOW8_22850</name>
</gene>
<sequence>MQAKPGDWLIIEGRTVGGAVRRGLIEEVHSADGSPPYMVHWTDDGHRALTFPGPDAYILSDAELRAEEEVAAARFSSMQHEPGHPG</sequence>
<comment type="caution">
    <text evidence="2">The sequence shown here is derived from an EMBL/GenBank/DDBJ whole genome shotgun (WGS) entry which is preliminary data.</text>
</comment>
<evidence type="ECO:0000313" key="3">
    <source>
        <dbReference type="Proteomes" id="UP001595767"/>
    </source>
</evidence>
<evidence type="ECO:0000259" key="1">
    <source>
        <dbReference type="Pfam" id="PF08940"/>
    </source>
</evidence>
<evidence type="ECO:0000313" key="2">
    <source>
        <dbReference type="EMBL" id="MFC4127770.1"/>
    </source>
</evidence>
<accession>A0ABV8LAB5</accession>
<feature type="domain" description="DUF1918" evidence="1">
    <location>
        <begin position="1"/>
        <end position="58"/>
    </location>
</feature>
<dbReference type="SUPFAM" id="SSF50118">
    <property type="entry name" value="Cell growth inhibitor/plasmid maintenance toxic component"/>
    <property type="match status" value="1"/>
</dbReference>
<dbReference type="Proteomes" id="UP001595767">
    <property type="component" value="Unassembled WGS sequence"/>
</dbReference>
<protein>
    <submittedName>
        <fullName evidence="2">DUF1918 domain-containing protein</fullName>
    </submittedName>
</protein>
<dbReference type="RefSeq" id="WP_378553460.1">
    <property type="nucleotide sequence ID" value="NZ_JBHSBA010000015.1"/>
</dbReference>
<keyword evidence="3" id="KW-1185">Reference proteome</keyword>
<dbReference type="EMBL" id="JBHSBA010000015">
    <property type="protein sequence ID" value="MFC4127770.1"/>
    <property type="molecule type" value="Genomic_DNA"/>
</dbReference>
<proteinExistence type="predicted"/>
<dbReference type="Gene3D" id="2.30.30.440">
    <property type="entry name" value="Domain of unknown function DUF1918"/>
    <property type="match status" value="1"/>
</dbReference>
<organism evidence="2 3">
    <name type="scientific">Nocardia rhizosphaerae</name>
    <dbReference type="NCBI Taxonomy" id="1691571"/>
    <lineage>
        <taxon>Bacteria</taxon>
        <taxon>Bacillati</taxon>
        <taxon>Actinomycetota</taxon>
        <taxon>Actinomycetes</taxon>
        <taxon>Mycobacteriales</taxon>
        <taxon>Nocardiaceae</taxon>
        <taxon>Nocardia</taxon>
    </lineage>
</organism>
<name>A0ABV8LAB5_9NOCA</name>
<dbReference type="InterPro" id="IPR015035">
    <property type="entry name" value="DUF1918"/>
</dbReference>
<reference evidence="3" key="1">
    <citation type="journal article" date="2019" name="Int. J. Syst. Evol. Microbiol.">
        <title>The Global Catalogue of Microorganisms (GCM) 10K type strain sequencing project: providing services to taxonomists for standard genome sequencing and annotation.</title>
        <authorList>
            <consortium name="The Broad Institute Genomics Platform"/>
            <consortium name="The Broad Institute Genome Sequencing Center for Infectious Disease"/>
            <person name="Wu L."/>
            <person name="Ma J."/>
        </authorList>
    </citation>
    <scope>NUCLEOTIDE SEQUENCE [LARGE SCALE GENOMIC DNA]</scope>
    <source>
        <strain evidence="3">CGMCC 4.7204</strain>
    </source>
</reference>
<dbReference type="Pfam" id="PF08940">
    <property type="entry name" value="DUF1918"/>
    <property type="match status" value="1"/>
</dbReference>